<evidence type="ECO:0000256" key="3">
    <source>
        <dbReference type="ARBA" id="ARBA00022837"/>
    </source>
</evidence>
<feature type="domain" description="EF-hand" evidence="5">
    <location>
        <begin position="192"/>
        <end position="227"/>
    </location>
</feature>
<dbReference type="SUPFAM" id="SSF50978">
    <property type="entry name" value="WD40 repeat-like"/>
    <property type="match status" value="1"/>
</dbReference>
<sequence>MATLLGGPGEVSFVTRILQDEDESTSNMSSPFVAFSNNNNTARHTTTSHLSHANSLPGLALAPSMAFRPPAPASPKHTGQWVEHAADLLQLALCDETKQAFDDPSRYIDTNVNVKKSNRGIPSSLTKTSAVRTTQQPSFVHLPPQPSSKGFSASKDGKLTLFQFIQYFVGWSERLYSLQRSGQSMPRDDFLNCKKLLFSAFYEMDRDDDGAVSFKDMTDYLLQQRAATSELSKDQRFDVDHTFTFKSGAAPIVDDEGGSSALKEFLRGDKEDEEEYNVASREAAAGDGADEASRGGGGRNTITLDFEPPTFVRKLSGGNRAKKYLGALSRTKGFFFIDKQFNAQESLGCSSSLATSATLQQINSHSEILDFDSSSVDDLLITAHADKILRVWSSRDARLASIRSGWHVVFQHQCSAVPTAVCAHSKSDRVFTGSSVGDVSCWRFSNSMITDYKKGDRAAFDSLLSKTWAGGSHASSSSRKPLHTDAVKALQPMDHGGIRIASCSLDGTAAIVDVTRGTRGGSSLSTTSEIQRFTSKRGMISLAICEPYSFIATGGYDVEPCVWDYTSNNAKPSKLIDSADRHQDAIRSVCLLDNGQGGAVLLASIDSTAKLKIWDLRMMRCLQSTSLLRTGGSQQQQQKAALVGGLGAKCGQHVGSMMISPWAAPGVTSLIVSGTHLLSVSAKTDALLRRMASESAVGVDFDLQSGMILALHADSTITQWNQGEARGQLTVQPVDWKLPGESIRSFTMFADRGRRALLSTSHGRVVTVHTETGSITHICKAFDDGVPLRKSMIGSFDARPFVVSLSAHGELFCWHHPMIPSHIVLPQKVEKITAIEFGTTDGELWIGGDDGCLYHVDLPEGACSDALLPPGISNVLNSVALTSPMAKGGRQGASMSLSSSTPLITFLVLLRKLGVMFLFRSDGEIVVFNANFDAMQLHSIFPFPSGVNVRHCAGISIAKKFGMNEGYVAVGDDEGLVTIFKVGSKIVHPTAPEVRKKYFQKLLSRKDVFSSSLPTSGERSPGIASLTALQQWNAFAITSEDCMCVIVDRHGVVLTLLTQQMTPWPLESLPKVTNEARSRRVISLLHQFFAKLRRRVAARRTGGSPDSTMRRGSMLTRRQSRIMSFSRHPPANDSAAPAAADLFAISGTLFGSFSMISSSGDTPINGANAGPKANVVCVDDAAAHQTLVIENTTNYSAANFEPLSSSNKTVILAERSPRRPQSARAPGQGAAARPTSAPQHRKSTTPSVPEGQTPIIGSVFIKRPLLKQSLDSFTGQIAVVSSSSSKPKGATMARDSTTVTADTAALLANVNVPYVRVNIPSAHDECSSRAVLTTALTRVVQQQALDEKELPPSTLWAPIPRPPSPLQSRRKNSRTNSKN</sequence>
<dbReference type="InterPro" id="IPR001680">
    <property type="entry name" value="WD40_rpt"/>
</dbReference>
<evidence type="ECO:0000256" key="4">
    <source>
        <dbReference type="SAM" id="MobiDB-lite"/>
    </source>
</evidence>
<dbReference type="Proteomes" id="UP000051952">
    <property type="component" value="Unassembled WGS sequence"/>
</dbReference>
<dbReference type="InterPro" id="IPR050505">
    <property type="entry name" value="WDR55/POC1"/>
</dbReference>
<dbReference type="InterPro" id="IPR011992">
    <property type="entry name" value="EF-hand-dom_pair"/>
</dbReference>
<keyword evidence="7" id="KW-1185">Reference proteome</keyword>
<dbReference type="InterPro" id="IPR015943">
    <property type="entry name" value="WD40/YVTN_repeat-like_dom_sf"/>
</dbReference>
<feature type="region of interest" description="Disordered" evidence="4">
    <location>
        <begin position="1214"/>
        <end position="1253"/>
    </location>
</feature>
<name>A0A0S4JUN5_BODSA</name>
<dbReference type="InterPro" id="IPR018247">
    <property type="entry name" value="EF_Hand_1_Ca_BS"/>
</dbReference>
<dbReference type="PANTHER" id="PTHR44019">
    <property type="entry name" value="WD REPEAT-CONTAINING PROTEIN 55"/>
    <property type="match status" value="1"/>
</dbReference>
<feature type="compositionally biased region" description="Low complexity" evidence="4">
    <location>
        <begin position="1219"/>
        <end position="1233"/>
    </location>
</feature>
<accession>A0A0S4JUN5</accession>
<dbReference type="PROSITE" id="PS00018">
    <property type="entry name" value="EF_HAND_1"/>
    <property type="match status" value="1"/>
</dbReference>
<feature type="region of interest" description="Disordered" evidence="4">
    <location>
        <begin position="280"/>
        <end position="300"/>
    </location>
</feature>
<dbReference type="SUPFAM" id="SSF47473">
    <property type="entry name" value="EF-hand"/>
    <property type="match status" value="1"/>
</dbReference>
<keyword evidence="1" id="KW-0853">WD repeat</keyword>
<dbReference type="PROSITE" id="PS50222">
    <property type="entry name" value="EF_HAND_2"/>
    <property type="match status" value="1"/>
</dbReference>
<reference evidence="7" key="1">
    <citation type="submission" date="2015-09" db="EMBL/GenBank/DDBJ databases">
        <authorList>
            <consortium name="Pathogen Informatics"/>
        </authorList>
    </citation>
    <scope>NUCLEOTIDE SEQUENCE [LARGE SCALE GENOMIC DNA]</scope>
    <source>
        <strain evidence="7">Lake Konstanz</strain>
    </source>
</reference>
<dbReference type="SUPFAM" id="SSF50998">
    <property type="entry name" value="Quinoprotein alcohol dehydrogenase-like"/>
    <property type="match status" value="1"/>
</dbReference>
<dbReference type="SMART" id="SM00320">
    <property type="entry name" value="WD40"/>
    <property type="match status" value="7"/>
</dbReference>
<dbReference type="Gene3D" id="2.130.10.10">
    <property type="entry name" value="YVTN repeat-like/Quinoprotein amine dehydrogenase"/>
    <property type="match status" value="1"/>
</dbReference>
<proteinExistence type="predicted"/>
<dbReference type="PANTHER" id="PTHR44019:SF8">
    <property type="entry name" value="POC1 CENTRIOLAR PROTEIN HOMOLOG"/>
    <property type="match status" value="1"/>
</dbReference>
<dbReference type="EMBL" id="CYKH01002210">
    <property type="protein sequence ID" value="CUG93944.1"/>
    <property type="molecule type" value="Genomic_DNA"/>
</dbReference>
<protein>
    <recommendedName>
        <fullName evidence="5">EF-hand domain-containing protein</fullName>
    </recommendedName>
</protein>
<keyword evidence="2" id="KW-0677">Repeat</keyword>
<organism evidence="6 7">
    <name type="scientific">Bodo saltans</name>
    <name type="common">Flagellated protozoan</name>
    <dbReference type="NCBI Taxonomy" id="75058"/>
    <lineage>
        <taxon>Eukaryota</taxon>
        <taxon>Discoba</taxon>
        <taxon>Euglenozoa</taxon>
        <taxon>Kinetoplastea</taxon>
        <taxon>Metakinetoplastina</taxon>
        <taxon>Eubodonida</taxon>
        <taxon>Bodonidae</taxon>
        <taxon>Bodo</taxon>
    </lineage>
</organism>
<gene>
    <name evidence="6" type="ORF">BSAL_45795</name>
</gene>
<keyword evidence="3" id="KW-0106">Calcium</keyword>
<evidence type="ECO:0000256" key="2">
    <source>
        <dbReference type="ARBA" id="ARBA00022737"/>
    </source>
</evidence>
<dbReference type="VEuPathDB" id="TriTrypDB:BSAL_45795"/>
<dbReference type="InterPro" id="IPR002048">
    <property type="entry name" value="EF_hand_dom"/>
</dbReference>
<feature type="region of interest" description="Disordered" evidence="4">
    <location>
        <begin position="1345"/>
        <end position="1379"/>
    </location>
</feature>
<evidence type="ECO:0000259" key="5">
    <source>
        <dbReference type="PROSITE" id="PS50222"/>
    </source>
</evidence>
<evidence type="ECO:0000256" key="1">
    <source>
        <dbReference type="ARBA" id="ARBA00022574"/>
    </source>
</evidence>
<dbReference type="GO" id="GO:0005509">
    <property type="term" value="F:calcium ion binding"/>
    <property type="evidence" value="ECO:0007669"/>
    <property type="project" value="InterPro"/>
</dbReference>
<evidence type="ECO:0000313" key="7">
    <source>
        <dbReference type="Proteomes" id="UP000051952"/>
    </source>
</evidence>
<evidence type="ECO:0000313" key="6">
    <source>
        <dbReference type="EMBL" id="CUG93944.1"/>
    </source>
</evidence>
<dbReference type="InterPro" id="IPR036322">
    <property type="entry name" value="WD40_repeat_dom_sf"/>
</dbReference>
<dbReference type="InterPro" id="IPR011047">
    <property type="entry name" value="Quinoprotein_ADH-like_sf"/>
</dbReference>